<dbReference type="GO" id="GO:0007155">
    <property type="term" value="P:cell adhesion"/>
    <property type="evidence" value="ECO:0007669"/>
    <property type="project" value="InterPro"/>
</dbReference>
<dbReference type="Pfam" id="PF01297">
    <property type="entry name" value="ZnuA"/>
    <property type="match status" value="1"/>
</dbReference>
<feature type="signal peptide" evidence="7">
    <location>
        <begin position="1"/>
        <end position="21"/>
    </location>
</feature>
<dbReference type="InterPro" id="IPR006128">
    <property type="entry name" value="Lipoprotein_PsaA-like"/>
</dbReference>
<keyword evidence="9" id="KW-1185">Reference proteome</keyword>
<keyword evidence="3 6" id="KW-0813">Transport</keyword>
<comment type="similarity">
    <text evidence="2 6">Belongs to the bacterial solute-binding protein 9 family.</text>
</comment>
<evidence type="ECO:0000256" key="4">
    <source>
        <dbReference type="ARBA" id="ARBA00022723"/>
    </source>
</evidence>
<dbReference type="InterPro" id="IPR050492">
    <property type="entry name" value="Bact_metal-bind_prot9"/>
</dbReference>
<dbReference type="Proteomes" id="UP000001096">
    <property type="component" value="Unassembled WGS sequence"/>
</dbReference>
<reference evidence="8 9" key="1">
    <citation type="submission" date="2012-04" db="EMBL/GenBank/DDBJ databases">
        <title>The Genome Sequence of Afipia broomeae ATCC 49717.</title>
        <authorList>
            <consortium name="The Broad Institute Genome Sequencing Platform"/>
            <person name="Earl A."/>
            <person name="Ward D."/>
            <person name="Feldgarden M."/>
            <person name="Gevers D."/>
            <person name="Huys G."/>
            <person name="Walker B."/>
            <person name="Young S.K."/>
            <person name="Zeng Q."/>
            <person name="Gargeya S."/>
            <person name="Fitzgerald M."/>
            <person name="Haas B."/>
            <person name="Abouelleil A."/>
            <person name="Alvarado L."/>
            <person name="Arachchi H.M."/>
            <person name="Berlin A."/>
            <person name="Chapman S.B."/>
            <person name="Goldberg J."/>
            <person name="Griggs A."/>
            <person name="Gujja S."/>
            <person name="Hansen M."/>
            <person name="Howarth C."/>
            <person name="Imamovic A."/>
            <person name="Larimer J."/>
            <person name="McCowen C."/>
            <person name="Montmayeur A."/>
            <person name="Murphy C."/>
            <person name="Neiman D."/>
            <person name="Pearson M."/>
            <person name="Priest M."/>
            <person name="Roberts A."/>
            <person name="Saif S."/>
            <person name="Shea T."/>
            <person name="Sisk P."/>
            <person name="Sykes S."/>
            <person name="Wortman J."/>
            <person name="Nusbaum C."/>
            <person name="Birren B."/>
        </authorList>
    </citation>
    <scope>NUCLEOTIDE SEQUENCE [LARGE SCALE GENOMIC DNA]</scope>
    <source>
        <strain evidence="8 9">ATCC 49717</strain>
    </source>
</reference>
<feature type="chain" id="PRO_5003919865" description="Zinc/manganese transport system substrate-binding protein" evidence="7">
    <location>
        <begin position="22"/>
        <end position="300"/>
    </location>
</feature>
<dbReference type="GO" id="GO:0046872">
    <property type="term" value="F:metal ion binding"/>
    <property type="evidence" value="ECO:0007669"/>
    <property type="project" value="UniProtKB-KW"/>
</dbReference>
<protein>
    <recommendedName>
        <fullName evidence="10">Zinc/manganese transport system substrate-binding protein</fullName>
    </recommendedName>
</protein>
<dbReference type="PANTHER" id="PTHR42953">
    <property type="entry name" value="HIGH-AFFINITY ZINC UPTAKE SYSTEM PROTEIN ZNUA-RELATED"/>
    <property type="match status" value="1"/>
</dbReference>
<comment type="caution">
    <text evidence="8">The sequence shown here is derived from an EMBL/GenBank/DDBJ whole genome shotgun (WGS) entry which is preliminary data.</text>
</comment>
<dbReference type="eggNOG" id="COG0803">
    <property type="taxonomic scope" value="Bacteria"/>
</dbReference>
<evidence type="ECO:0000313" key="9">
    <source>
        <dbReference type="Proteomes" id="UP000001096"/>
    </source>
</evidence>
<dbReference type="InterPro" id="IPR006129">
    <property type="entry name" value="AdhesinB"/>
</dbReference>
<dbReference type="SUPFAM" id="SSF53807">
    <property type="entry name" value="Helical backbone' metal receptor"/>
    <property type="match status" value="1"/>
</dbReference>
<comment type="subcellular location">
    <subcellularLocation>
        <location evidence="1">Cell envelope</location>
    </subcellularLocation>
</comment>
<proteinExistence type="inferred from homology"/>
<dbReference type="AlphaFoldDB" id="K8PNI7"/>
<dbReference type="Gene3D" id="3.40.50.1980">
    <property type="entry name" value="Nitrogenase molybdenum iron protein domain"/>
    <property type="match status" value="2"/>
</dbReference>
<evidence type="ECO:0000256" key="7">
    <source>
        <dbReference type="SAM" id="SignalP"/>
    </source>
</evidence>
<evidence type="ECO:0000256" key="2">
    <source>
        <dbReference type="ARBA" id="ARBA00011028"/>
    </source>
</evidence>
<accession>K8PNI7</accession>
<name>K8PNI7_9BRAD</name>
<dbReference type="EMBL" id="AGWX01000001">
    <property type="protein sequence ID" value="EKS41065.1"/>
    <property type="molecule type" value="Genomic_DNA"/>
</dbReference>
<dbReference type="RefSeq" id="WP_006018856.1">
    <property type="nucleotide sequence ID" value="NZ_KB375282.1"/>
</dbReference>
<dbReference type="PRINTS" id="PR00691">
    <property type="entry name" value="ADHESINB"/>
</dbReference>
<dbReference type="InterPro" id="IPR006127">
    <property type="entry name" value="ZnuA-like"/>
</dbReference>
<gene>
    <name evidence="8" type="ORF">HMPREF9695_00157</name>
</gene>
<evidence type="ECO:0000256" key="6">
    <source>
        <dbReference type="RuleBase" id="RU003512"/>
    </source>
</evidence>
<keyword evidence="4" id="KW-0479">Metal-binding</keyword>
<evidence type="ECO:0008006" key="10">
    <source>
        <dbReference type="Google" id="ProtNLM"/>
    </source>
</evidence>
<dbReference type="PATRIC" id="fig|883078.3.peg.160"/>
<evidence type="ECO:0000313" key="8">
    <source>
        <dbReference type="EMBL" id="EKS41065.1"/>
    </source>
</evidence>
<keyword evidence="5 7" id="KW-0732">Signal</keyword>
<organism evidence="8 9">
    <name type="scientific">Afipia broomeae ATCC 49717</name>
    <dbReference type="NCBI Taxonomy" id="883078"/>
    <lineage>
        <taxon>Bacteria</taxon>
        <taxon>Pseudomonadati</taxon>
        <taxon>Pseudomonadota</taxon>
        <taxon>Alphaproteobacteria</taxon>
        <taxon>Hyphomicrobiales</taxon>
        <taxon>Nitrobacteraceae</taxon>
        <taxon>Afipia</taxon>
    </lineage>
</organism>
<evidence type="ECO:0000256" key="5">
    <source>
        <dbReference type="ARBA" id="ARBA00022729"/>
    </source>
</evidence>
<dbReference type="GO" id="GO:0030313">
    <property type="term" value="C:cell envelope"/>
    <property type="evidence" value="ECO:0007669"/>
    <property type="project" value="UniProtKB-SubCell"/>
</dbReference>
<dbReference type="PRINTS" id="PR00690">
    <property type="entry name" value="ADHESNFAMILY"/>
</dbReference>
<dbReference type="CDD" id="cd01137">
    <property type="entry name" value="PsaA"/>
    <property type="match status" value="1"/>
</dbReference>
<evidence type="ECO:0000256" key="1">
    <source>
        <dbReference type="ARBA" id="ARBA00004196"/>
    </source>
</evidence>
<evidence type="ECO:0000256" key="3">
    <source>
        <dbReference type="ARBA" id="ARBA00022448"/>
    </source>
</evidence>
<sequence>MLRFVSIFVVALVALVGPASANADAARLNIVATFSILGDLAKNVGGERVNVTTLVGPNSDTHVYTPTPSDAKKITDAKLVIVNGLGLEGWLPRLVKSSGSKAATVVATKGIATRKIEDGHSHDPSDADPHAWQSVVNAKTYVTNIRDALIAADPAGAEAYKANAASYLSKLDALDRDVREAVAKIPPERRSVISTHDAFGYFAAAYGIKFIAPQGVSTESEPSARDIAAIISQIKKQKIPAVFLENVSDPRLMRRIAAETGANIGGTLYSDSLTDEKGPAPTYIDMVRHNIKALTSALSS</sequence>
<dbReference type="PANTHER" id="PTHR42953:SF1">
    <property type="entry name" value="METAL-BINDING PROTEIN HI_0362-RELATED"/>
    <property type="match status" value="1"/>
</dbReference>
<dbReference type="HOGENOM" id="CLU_016838_1_1_5"/>
<dbReference type="GO" id="GO:0030001">
    <property type="term" value="P:metal ion transport"/>
    <property type="evidence" value="ECO:0007669"/>
    <property type="project" value="InterPro"/>
</dbReference>